<dbReference type="InterPro" id="IPR050834">
    <property type="entry name" value="Glycosyltransf_2"/>
</dbReference>
<name>A0A1G8DUR0_9MICO</name>
<protein>
    <submittedName>
        <fullName evidence="2">Glycosyl transferase family 2</fullName>
    </submittedName>
</protein>
<evidence type="ECO:0000313" key="3">
    <source>
        <dbReference type="Proteomes" id="UP000199009"/>
    </source>
</evidence>
<dbReference type="InterPro" id="IPR029044">
    <property type="entry name" value="Nucleotide-diphossugar_trans"/>
</dbReference>
<keyword evidence="2" id="KW-0808">Transferase</keyword>
<dbReference type="PANTHER" id="PTHR43685">
    <property type="entry name" value="GLYCOSYLTRANSFERASE"/>
    <property type="match status" value="1"/>
</dbReference>
<evidence type="ECO:0000259" key="1">
    <source>
        <dbReference type="Pfam" id="PF00535"/>
    </source>
</evidence>
<reference evidence="2 3" key="1">
    <citation type="submission" date="2016-10" db="EMBL/GenBank/DDBJ databases">
        <authorList>
            <person name="de Groot N.N."/>
        </authorList>
    </citation>
    <scope>NUCLEOTIDE SEQUENCE [LARGE SCALE GENOMIC DNA]</scope>
    <source>
        <strain evidence="2 3">DSM 23142</strain>
    </source>
</reference>
<dbReference type="SUPFAM" id="SSF53448">
    <property type="entry name" value="Nucleotide-diphospho-sugar transferases"/>
    <property type="match status" value="1"/>
</dbReference>
<dbReference type="RefSeq" id="WP_091492827.1">
    <property type="nucleotide sequence ID" value="NZ_LT629692.1"/>
</dbReference>
<evidence type="ECO:0000313" key="2">
    <source>
        <dbReference type="EMBL" id="SDH61407.1"/>
    </source>
</evidence>
<dbReference type="Gene3D" id="3.90.550.10">
    <property type="entry name" value="Spore Coat Polysaccharide Biosynthesis Protein SpsA, Chain A"/>
    <property type="match status" value="1"/>
</dbReference>
<organism evidence="2 3">
    <name type="scientific">Microbacterium pygmaeum</name>
    <dbReference type="NCBI Taxonomy" id="370764"/>
    <lineage>
        <taxon>Bacteria</taxon>
        <taxon>Bacillati</taxon>
        <taxon>Actinomycetota</taxon>
        <taxon>Actinomycetes</taxon>
        <taxon>Micrococcales</taxon>
        <taxon>Microbacteriaceae</taxon>
        <taxon>Microbacterium</taxon>
    </lineage>
</organism>
<dbReference type="OrthoDB" id="4529776at2"/>
<dbReference type="Proteomes" id="UP000199009">
    <property type="component" value="Chromosome I"/>
</dbReference>
<accession>A0A1G8DUR0</accession>
<sequence length="348" mass="38660">MRIVRPARMLRRPKVTVVIPHYNYGQFLQTAVDSALDQRGLDLEIIIVDDRSTDGSDAIARRIAAADQRITLVEHAENMRHIRTYNDGLARATGDYVVLLSADDALTPDSLTRSVALMEAHPNVGLVYGGVEFFSGELPAVRAGGGWWQLWTGEEWIDRLVRRGRNAVVNPEAVMRRSVYLSTGGYDLDFPHAGDMYMWLQAAAVSDVGFVAGPRQAYYRSDHGANMHSSQYGGVLDDMRQVRDVYERFFAADGSGLAGADALAATARRSVAREALLRGALLRAEGAPAEVLSELQGFARETAPEIVRTPVWRWADRTAIEGRRARGIRSAERLRWKIRSRRQLALGL</sequence>
<proteinExistence type="predicted"/>
<dbReference type="AlphaFoldDB" id="A0A1G8DUR0"/>
<feature type="domain" description="Glycosyltransferase 2-like" evidence="1">
    <location>
        <begin position="16"/>
        <end position="162"/>
    </location>
</feature>
<dbReference type="PANTHER" id="PTHR43685:SF2">
    <property type="entry name" value="GLYCOSYLTRANSFERASE 2-LIKE DOMAIN-CONTAINING PROTEIN"/>
    <property type="match status" value="1"/>
</dbReference>
<dbReference type="GO" id="GO:0016740">
    <property type="term" value="F:transferase activity"/>
    <property type="evidence" value="ECO:0007669"/>
    <property type="project" value="UniProtKB-KW"/>
</dbReference>
<dbReference type="InterPro" id="IPR001173">
    <property type="entry name" value="Glyco_trans_2-like"/>
</dbReference>
<gene>
    <name evidence="2" type="ORF">SAMN04489810_3454</name>
</gene>
<dbReference type="EMBL" id="LT629692">
    <property type="protein sequence ID" value="SDH61407.1"/>
    <property type="molecule type" value="Genomic_DNA"/>
</dbReference>
<keyword evidence="3" id="KW-1185">Reference proteome</keyword>
<dbReference type="STRING" id="370764.SAMN04489810_3454"/>
<dbReference type="Pfam" id="PF00535">
    <property type="entry name" value="Glycos_transf_2"/>
    <property type="match status" value="1"/>
</dbReference>